<evidence type="ECO:0000313" key="2">
    <source>
        <dbReference type="Proteomes" id="UP000789595"/>
    </source>
</evidence>
<gene>
    <name evidence="1" type="ORF">PECAL_5P17830</name>
</gene>
<name>A0A8J2X637_9STRA</name>
<dbReference type="OrthoDB" id="40701at2759"/>
<dbReference type="Proteomes" id="UP000789595">
    <property type="component" value="Unassembled WGS sequence"/>
</dbReference>
<accession>A0A8J2X637</accession>
<proteinExistence type="predicted"/>
<sequence>MAALHGADEAHIKREMEAMGVECIEPASEREEATATLMEAFATFVLEEQPRQSLAILQENHDGSVGELQGGGEHAIYRVEITDDEESVVSRLLRNFGGGLTVERIRRHMLRCRDVEKLDNFMLVLAFGPTSGQIRHIDAMVPNRQLCCYMSRDCPSTVVYAPDGPAVDSAAALVALWEEGGLDVPAALRRLLVEEGRRQLEGRFKFWRTIDDALRCFGKLYQPVARRLALTCAPGTLLSAGGNDVHAGPPTSSPRMFAFAVGVPEDAGDAPFTDGDGEVQYNAVLFHLDLCCVLFGRCDDVSKLFLLRRLVEMVSEHPDAESYSRQLGDSRADLAGWLARLVEALPNVDDVLRAAAASESLFCAETKKSRRQKRREKRRV</sequence>
<protein>
    <submittedName>
        <fullName evidence="1">Uncharacterized protein</fullName>
    </submittedName>
</protein>
<dbReference type="AlphaFoldDB" id="A0A8J2X637"/>
<comment type="caution">
    <text evidence="1">The sequence shown here is derived from an EMBL/GenBank/DDBJ whole genome shotgun (WGS) entry which is preliminary data.</text>
</comment>
<evidence type="ECO:0000313" key="1">
    <source>
        <dbReference type="EMBL" id="CAH0377212.1"/>
    </source>
</evidence>
<organism evidence="1 2">
    <name type="scientific">Pelagomonas calceolata</name>
    <dbReference type="NCBI Taxonomy" id="35677"/>
    <lineage>
        <taxon>Eukaryota</taxon>
        <taxon>Sar</taxon>
        <taxon>Stramenopiles</taxon>
        <taxon>Ochrophyta</taxon>
        <taxon>Pelagophyceae</taxon>
        <taxon>Pelagomonadales</taxon>
        <taxon>Pelagomonadaceae</taxon>
        <taxon>Pelagomonas</taxon>
    </lineage>
</organism>
<reference evidence="1" key="1">
    <citation type="submission" date="2021-11" db="EMBL/GenBank/DDBJ databases">
        <authorList>
            <consortium name="Genoscope - CEA"/>
            <person name="William W."/>
        </authorList>
    </citation>
    <scope>NUCLEOTIDE SEQUENCE</scope>
</reference>
<keyword evidence="2" id="KW-1185">Reference proteome</keyword>
<dbReference type="EMBL" id="CAKKNE010000005">
    <property type="protein sequence ID" value="CAH0377212.1"/>
    <property type="molecule type" value="Genomic_DNA"/>
</dbReference>